<dbReference type="EMBL" id="CM001561">
    <property type="protein sequence ID" value="EJZ57969.1"/>
    <property type="molecule type" value="Genomic_DNA"/>
</dbReference>
<feature type="domain" description="HTH merR-type" evidence="6">
    <location>
        <begin position="10"/>
        <end position="78"/>
    </location>
</feature>
<sequence>MQERITDHQNLSVGQVAKRSGLSVSTLHFYESKGLLASQRTAGNHRVYARGTLRRIAIIRIAQASGISLAEIKTALEPIPHDRKASAKEWETVSKDWASSLKRRIEQLTKLSTSLEGCIGCGCLTMGECPLLNPQDSLGEKHSGAVIFDQELEKRLNT</sequence>
<keyword evidence="2" id="KW-0001">2Fe-2S</keyword>
<keyword evidence="3" id="KW-0408">Iron</keyword>
<dbReference type="SMART" id="SM00422">
    <property type="entry name" value="HTH_MERR"/>
    <property type="match status" value="1"/>
</dbReference>
<evidence type="ECO:0000256" key="2">
    <source>
        <dbReference type="ARBA" id="ARBA00022714"/>
    </source>
</evidence>
<gene>
    <name evidence="7" type="primary">soxR</name>
    <name evidence="7" type="ORF">I1A_002294</name>
</gene>
<organism evidence="7 8">
    <name type="scientific">Pseudomonas fluorescens R124</name>
    <dbReference type="NCBI Taxonomy" id="743713"/>
    <lineage>
        <taxon>Bacteria</taxon>
        <taxon>Pseudomonadati</taxon>
        <taxon>Pseudomonadota</taxon>
        <taxon>Gammaproteobacteria</taxon>
        <taxon>Pseudomonadales</taxon>
        <taxon>Pseudomonadaceae</taxon>
        <taxon>Pseudomonas</taxon>
    </lineage>
</organism>
<dbReference type="Gene3D" id="1.10.1660.10">
    <property type="match status" value="1"/>
</dbReference>
<keyword evidence="4" id="KW-0411">Iron-sulfur</keyword>
<dbReference type="Pfam" id="PF13411">
    <property type="entry name" value="MerR_1"/>
    <property type="match status" value="1"/>
</dbReference>
<dbReference type="GO" id="GO:0051537">
    <property type="term" value="F:2 iron, 2 sulfur cluster binding"/>
    <property type="evidence" value="ECO:0007669"/>
    <property type="project" value="UniProtKB-KW"/>
</dbReference>
<dbReference type="SUPFAM" id="SSF46955">
    <property type="entry name" value="Putative DNA-binding domain"/>
    <property type="match status" value="1"/>
</dbReference>
<keyword evidence="5" id="KW-0238">DNA-binding</keyword>
<evidence type="ECO:0000256" key="5">
    <source>
        <dbReference type="ARBA" id="ARBA00023125"/>
    </source>
</evidence>
<dbReference type="InterPro" id="IPR047057">
    <property type="entry name" value="MerR_fam"/>
</dbReference>
<evidence type="ECO:0000313" key="7">
    <source>
        <dbReference type="EMBL" id="EJZ57969.1"/>
    </source>
</evidence>
<dbReference type="GO" id="GO:0003677">
    <property type="term" value="F:DNA binding"/>
    <property type="evidence" value="ECO:0007669"/>
    <property type="project" value="UniProtKB-KW"/>
</dbReference>
<name>A0A7U9GSF3_PSEFL</name>
<dbReference type="Proteomes" id="UP000006045">
    <property type="component" value="Chromosome"/>
</dbReference>
<proteinExistence type="predicted"/>
<dbReference type="PROSITE" id="PS00552">
    <property type="entry name" value="HTH_MERR_1"/>
    <property type="match status" value="1"/>
</dbReference>
<dbReference type="OrthoDB" id="9802944at2"/>
<dbReference type="NCBIfam" id="TIGR01950">
    <property type="entry name" value="SoxR"/>
    <property type="match status" value="1"/>
</dbReference>
<accession>A0A7U9GSF3</accession>
<dbReference type="InterPro" id="IPR009061">
    <property type="entry name" value="DNA-bd_dom_put_sf"/>
</dbReference>
<protein>
    <recommendedName>
        <fullName evidence="1">Redox-sensitive transcriptional activator SoxR</fullName>
    </recommendedName>
</protein>
<dbReference type="PANTHER" id="PTHR30204:SF0">
    <property type="entry name" value="REDOX-SENSITIVE TRANSCRIPTIONAL ACTIVATOR SOXR"/>
    <property type="match status" value="1"/>
</dbReference>
<evidence type="ECO:0000259" key="6">
    <source>
        <dbReference type="PROSITE" id="PS50937"/>
    </source>
</evidence>
<evidence type="ECO:0000256" key="1">
    <source>
        <dbReference type="ARBA" id="ARBA00014474"/>
    </source>
</evidence>
<keyword evidence="2" id="KW-0479">Metal-binding</keyword>
<dbReference type="GO" id="GO:0006979">
    <property type="term" value="P:response to oxidative stress"/>
    <property type="evidence" value="ECO:0007669"/>
    <property type="project" value="InterPro"/>
</dbReference>
<dbReference type="InterPro" id="IPR000551">
    <property type="entry name" value="MerR-type_HTH_dom"/>
</dbReference>
<evidence type="ECO:0000256" key="3">
    <source>
        <dbReference type="ARBA" id="ARBA00023004"/>
    </source>
</evidence>
<dbReference type="AlphaFoldDB" id="A0A7U9GSF3"/>
<dbReference type="CDD" id="cd01110">
    <property type="entry name" value="HTH_SoxR"/>
    <property type="match status" value="1"/>
</dbReference>
<dbReference type="RefSeq" id="WP_003224310.1">
    <property type="nucleotide sequence ID" value="NZ_CM001561.1"/>
</dbReference>
<evidence type="ECO:0000256" key="4">
    <source>
        <dbReference type="ARBA" id="ARBA00023014"/>
    </source>
</evidence>
<reference evidence="7 8" key="1">
    <citation type="submission" date="2012-08" db="EMBL/GenBank/DDBJ databases">
        <title>The genome of cave-isolated P. fluorescens strain R124 demonstrates phenotypic adaptation to the mineral environment.</title>
        <authorList>
            <person name="Barton M.D."/>
            <person name="Petronio M."/>
            <person name="Giarrizzo J.G."/>
            <person name="Bowling B.V."/>
            <person name="Barton H.A."/>
        </authorList>
    </citation>
    <scope>NUCLEOTIDE SEQUENCE [LARGE SCALE GENOMIC DNA]</scope>
    <source>
        <strain evidence="7 8">R124</strain>
    </source>
</reference>
<dbReference type="PROSITE" id="PS50937">
    <property type="entry name" value="HTH_MERR_2"/>
    <property type="match status" value="1"/>
</dbReference>
<dbReference type="InterPro" id="IPR010211">
    <property type="entry name" value="Redox-sen_tscrpt-act_SoxR"/>
</dbReference>
<evidence type="ECO:0000313" key="8">
    <source>
        <dbReference type="Proteomes" id="UP000006045"/>
    </source>
</evidence>
<dbReference type="PANTHER" id="PTHR30204">
    <property type="entry name" value="REDOX-CYCLING DRUG-SENSING TRANSCRIPTIONAL ACTIVATOR SOXR"/>
    <property type="match status" value="1"/>
</dbReference>
<dbReference type="PRINTS" id="PR00040">
    <property type="entry name" value="HTHMERR"/>
</dbReference>
<dbReference type="GO" id="GO:0003700">
    <property type="term" value="F:DNA-binding transcription factor activity"/>
    <property type="evidence" value="ECO:0007669"/>
    <property type="project" value="InterPro"/>
</dbReference>